<gene>
    <name evidence="2" type="ORF">RW095_04850</name>
</gene>
<keyword evidence="3" id="KW-1185">Reference proteome</keyword>
<protein>
    <recommendedName>
        <fullName evidence="4">MFS transporter</fullName>
    </recommendedName>
</protein>
<keyword evidence="1" id="KW-1133">Transmembrane helix</keyword>
<sequence length="54" mass="5744">MNESRGIAFAVQLAGIQRATIFFAGLTIAPVLVALSLILRRDDRMIGVTGAVND</sequence>
<evidence type="ECO:0000256" key="1">
    <source>
        <dbReference type="SAM" id="Phobius"/>
    </source>
</evidence>
<name>A0ABZ0E7Y5_9BURK</name>
<reference evidence="2 3" key="1">
    <citation type="submission" date="2023-10" db="EMBL/GenBank/DDBJ databases">
        <title>Surface-active antibiotics is a multifunctional adaptation for post-fire microbes.</title>
        <authorList>
            <person name="Liu M.D."/>
            <person name="Du Y."/>
            <person name="Koupaei S.K."/>
            <person name="Kim N.R."/>
            <person name="Zhang W."/>
            <person name="Traxler M.F."/>
        </authorList>
    </citation>
    <scope>NUCLEOTIDE SEQUENCE [LARGE SCALE GENOMIC DNA]</scope>
    <source>
        <strain evidence="2 3">F3</strain>
    </source>
</reference>
<proteinExistence type="predicted"/>
<evidence type="ECO:0000313" key="2">
    <source>
        <dbReference type="EMBL" id="WOD13375.1"/>
    </source>
</evidence>
<keyword evidence="1" id="KW-0472">Membrane</keyword>
<feature type="transmembrane region" description="Helical" evidence="1">
    <location>
        <begin position="20"/>
        <end position="39"/>
    </location>
</feature>
<keyword evidence="1" id="KW-0812">Transmembrane</keyword>
<dbReference type="RefSeq" id="WP_317014858.1">
    <property type="nucleotide sequence ID" value="NZ_CP136511.1"/>
</dbReference>
<evidence type="ECO:0000313" key="3">
    <source>
        <dbReference type="Proteomes" id="UP001302652"/>
    </source>
</evidence>
<organism evidence="2 3">
    <name type="scientific">Paraburkholderia kirstenboschensis</name>
    <dbReference type="NCBI Taxonomy" id="1245436"/>
    <lineage>
        <taxon>Bacteria</taxon>
        <taxon>Pseudomonadati</taxon>
        <taxon>Pseudomonadota</taxon>
        <taxon>Betaproteobacteria</taxon>
        <taxon>Burkholderiales</taxon>
        <taxon>Burkholderiaceae</taxon>
        <taxon>Paraburkholderia</taxon>
    </lineage>
</organism>
<evidence type="ECO:0008006" key="4">
    <source>
        <dbReference type="Google" id="ProtNLM"/>
    </source>
</evidence>
<dbReference type="EMBL" id="CP136511">
    <property type="protein sequence ID" value="WOD13375.1"/>
    <property type="molecule type" value="Genomic_DNA"/>
</dbReference>
<accession>A0ABZ0E7Y5</accession>
<dbReference type="Proteomes" id="UP001302652">
    <property type="component" value="Chromosome 3"/>
</dbReference>